<accession>A0A974NLB5</accession>
<evidence type="ECO:0000313" key="3">
    <source>
        <dbReference type="Proteomes" id="UP000595254"/>
    </source>
</evidence>
<evidence type="ECO:0000313" key="2">
    <source>
        <dbReference type="EMBL" id="QQS99833.1"/>
    </source>
</evidence>
<proteinExistence type="predicted"/>
<dbReference type="Proteomes" id="UP000595254">
    <property type="component" value="Chromosome"/>
</dbReference>
<dbReference type="InterPro" id="IPR011528">
    <property type="entry name" value="NERD"/>
</dbReference>
<evidence type="ECO:0000259" key="1">
    <source>
        <dbReference type="PROSITE" id="PS50965"/>
    </source>
</evidence>
<dbReference type="KEGG" id="ppsr:I6J18_19960"/>
<reference evidence="2 3" key="1">
    <citation type="submission" date="2021-01" db="EMBL/GenBank/DDBJ databases">
        <title>FDA dAtabase for Regulatory Grade micrObial Sequences (FDA-ARGOS): Supporting development and validation of Infectious Disease Dx tests.</title>
        <authorList>
            <person name="Nelson B."/>
            <person name="Plummer A."/>
            <person name="Tallon L."/>
            <person name="Sadzewicz L."/>
            <person name="Zhao X."/>
            <person name="Boylan J."/>
            <person name="Ott S."/>
            <person name="Bowen H."/>
            <person name="Vavikolanu K."/>
            <person name="Mehta A."/>
            <person name="Aluvathingal J."/>
            <person name="Nadendla S."/>
            <person name="Myers T."/>
            <person name="Yan Y."/>
            <person name="Sichtig H."/>
        </authorList>
    </citation>
    <scope>NUCLEOTIDE SEQUENCE [LARGE SCALE GENOMIC DNA]</scope>
    <source>
        <strain evidence="2 3">FDAARGOS_1161</strain>
    </source>
</reference>
<gene>
    <name evidence="2" type="ORF">I6J18_19960</name>
</gene>
<dbReference type="PROSITE" id="PS50965">
    <property type="entry name" value="NERD"/>
    <property type="match status" value="1"/>
</dbReference>
<name>A0A974NLB5_PERPY</name>
<dbReference type="EMBL" id="CP068053">
    <property type="protein sequence ID" value="QQS99833.1"/>
    <property type="molecule type" value="Genomic_DNA"/>
</dbReference>
<dbReference type="AlphaFoldDB" id="A0A974NLB5"/>
<keyword evidence="3" id="KW-1185">Reference proteome</keyword>
<dbReference type="RefSeq" id="WP_040373751.1">
    <property type="nucleotide sequence ID" value="NZ_CP068053.1"/>
</dbReference>
<protein>
    <submittedName>
        <fullName evidence="2">NERD domain-containing protein</fullName>
    </submittedName>
</protein>
<feature type="domain" description="NERD" evidence="1">
    <location>
        <begin position="41"/>
        <end position="158"/>
    </location>
</feature>
<dbReference type="Pfam" id="PF08378">
    <property type="entry name" value="NERD"/>
    <property type="match status" value="1"/>
</dbReference>
<sequence length="158" mass="18476">MFIKPIKPPLSIQVLEALVRRLSPKHPRIDEIKEELRITKAGYRGEQSLDYFLGALSSKKHTIFHDLRLPYTPNTEPYYFQIDILLVCSTHLLILEVKNYAGTLFFDREFSQLIQTKDNLEKSFTDPISQVKRQQMLLLTWLKDHKSPQVPVEILVVI</sequence>
<organism evidence="2 3">
    <name type="scientific">Peribacillus psychrosaccharolyticus</name>
    <name type="common">Bacillus psychrosaccharolyticus</name>
    <dbReference type="NCBI Taxonomy" id="1407"/>
    <lineage>
        <taxon>Bacteria</taxon>
        <taxon>Bacillati</taxon>
        <taxon>Bacillota</taxon>
        <taxon>Bacilli</taxon>
        <taxon>Bacillales</taxon>
        <taxon>Bacillaceae</taxon>
        <taxon>Peribacillus</taxon>
    </lineage>
</organism>